<dbReference type="CDD" id="cd02869">
    <property type="entry name" value="PseudoU_synth_RluA_like"/>
    <property type="match status" value="1"/>
</dbReference>
<dbReference type="InterPro" id="IPR050188">
    <property type="entry name" value="RluA_PseudoU_synthase"/>
</dbReference>
<sequence>MWGDSRDVIGYSSASPSHHHLHHQSSAASSSHGAGAVASVDERNGHAHARLHSRHAAAMPHENLNPHWPSVTSLAAGRPVEAAGVGAVKTASALQEGHVQSHGSTHSASLHSQLLNAGVPVHNTHTSGTTATRVDPGHPLATFFNRPPTAAATAAVTAPGVTSRSSSSASHLYASTTPQVSSSTQYQSQTAAQTYAASSAHYLRDPNPAVYTAAYRSPSPPAVPVDAHAHVQAHGYGGHSGGHSYQAASPLSVYTRTGDNATVVSAAGMGAQGGGRGSSSIYSDLKPSDFKKDVVPLDCSDSEAEEEEERDPDHEEIMDTLRASPQSDERGGRGRGRDGYEDDFPDELLSVEADSETRERGLGLPPSDSEGGGSGDRRPSLPSFPPLPLTQQQPQEQPTRTFVGMDLRTFVNGSSNQQVLRGSPEPSRSDASGGQYAANLSNASVSGVDPSSKAARGAASSSQVTPPTRPSYPGSSVALQQQGGGFGGGGGENGAGRSVTDPSGGPSDDAGRVLLQLLKGKGGTNGNSAMEKAVPRSQTDSLAAALGGGGNSTATGGAVEDMDWGRGPDFHPDSVEATAAAFANFTLKPRKKPLTGAPGAPPPAAVVMAGAPAAASSAAGATGATTSGSLPSRFPWLDAFRPSPSPPASASPSPISDSPCPSPYPVLRETDKLSGSPVPALSSHRAGGRDHGAVVGVRSSTQPSEGSAAYLVPLSKDPSQKGAVGETDKSFWDRFTGKGGAGADTSTEDRLNLLFSSPARGPEGEKRAGYGNGKAGGMGGGSDDLDGFDREFEDEEREADEAGAVEDATAFLQSLLSDMVKGGRGAKGEGSSSREGEAGGGTSSLERGFGATGGWSKRAAEMEAEKQREKGGGEAPSAFDLLASFNNDRIDLGASSSSSSATAAVSADTTSQQNNAGAHLLNLIKGGKGQGPASEQLGGGGDAGAGIDAQKKGQRRGEIEKEIVSGGEEVSAAIALHRVLNPQQQQQTKTSTASETAAPSSSSSSSAIQVPTADGGGEVLDGGKGLLALLRGGGGEGGGSTRTGISSVPIHHSHSFPSAAVPDGVAVYANAKGDGESETGGRGSGNGAVVGADGYHFVELTECVRLFEKDSGNGLKAIVNPAAMGSHPRVVYRSRGLAVIMKPPGWLVDELTTREMRVRLEELAMLKSGQRRAAAEMQGLKAFVRKELGWENTKFVHRLDFMTSGPVLLGTNPQSYQKLSRQFERRLVCKEYICLVHGEVRQAFGVIDAAIETVKAGASAKTTGSRSRVVMEGGVQVDDKEKDGGVRTSRDRGRGGSKGGDREREKEQAAAAAAAASTEQSLGKKRAITSFSVVATYAHPKEHADELGLEGRARRSMLQARYTLVRVRIATGRTHQIRCHLEHLGHPLVADSKYAGPEVAALDSDWCPRMFLHARKLRFVDLESRVIDIRAPLPPDLWEALCCLKLVHRRTTLQEPFPLASCRCKAVFFDSEHKTLVHSGEPLVCPDSVQQEETRFARSGGGGGVFALAWEPGPGRVKRERRMQSVGGFGSNSGGVTQSAAAGGFGTNAAVASAAAAGGGFGSNVSAAPAASRGFGSNLAGDRDGVVSLSLENCRKEKEKRKEEKEATRNGGAELLARLNSKQGEEEEGEAEGTPKEKDREETEENADKTGKAGESGGEEEKESEGKKEEKEKERKGGEEESDSLTPSLKEKEGEKEKGEAAYVDSPQQKETEREEEGAESLPPPLSSIPDNATDQDSKADVEKEKEKEEQEDRFGESKEHPAASSSPICSPPHGPSDPSVDEEEEEEDLPMQKRRSAPLFEEGAEEEKEDAEGGKEIAAGGGEAQGSCEGAAGERKLEERKEETEEQRNGMKDEEVMSADSPAAKLLSLLHQGGSRPQFQREQRQQPPVSLLETEDEKGGDTSGDAVTKGKERVEEGQQKEKSADAFFDDFGRGKAKTFSRNNTSNPILDILSASACSSKHPNSQIAETGKKTPPLSTAATAEEKEIEREKEEDTNDTAGTKPAVESVSLWLPKQPRGSPQPSSSKLSAPSAVSRDSVPALSSSVFRTVLCKHCDMYEARSEIAEDGDEIFNEVEVEGEDDS</sequence>
<feature type="compositionally biased region" description="Acidic residues" evidence="2">
    <location>
        <begin position="783"/>
        <end position="804"/>
    </location>
</feature>
<feature type="compositionally biased region" description="Basic and acidic residues" evidence="2">
    <location>
        <begin position="1909"/>
        <end position="1925"/>
    </location>
</feature>
<feature type="compositionally biased region" description="Gly residues" evidence="2">
    <location>
        <begin position="770"/>
        <end position="782"/>
    </location>
</feature>
<evidence type="ECO:0000256" key="2">
    <source>
        <dbReference type="SAM" id="MobiDB-lite"/>
    </source>
</evidence>
<feature type="compositionally biased region" description="Basic and acidic residues" evidence="2">
    <location>
        <begin position="1689"/>
        <end position="1700"/>
    </location>
</feature>
<feature type="compositionally biased region" description="Low complexity" evidence="2">
    <location>
        <begin position="2021"/>
        <end position="2035"/>
    </location>
</feature>
<feature type="compositionally biased region" description="Basic and acidic residues" evidence="2">
    <location>
        <begin position="1596"/>
        <end position="1608"/>
    </location>
</feature>
<feature type="region of interest" description="Disordered" evidence="2">
    <location>
        <begin position="980"/>
        <end position="1016"/>
    </location>
</feature>
<feature type="compositionally biased region" description="Low complexity" evidence="2">
    <location>
        <begin position="389"/>
        <end position="402"/>
    </location>
</feature>
<feature type="compositionally biased region" description="Gly residues" evidence="2">
    <location>
        <begin position="482"/>
        <end position="494"/>
    </location>
</feature>
<evidence type="ECO:0000256" key="1">
    <source>
        <dbReference type="ARBA" id="ARBA00010876"/>
    </source>
</evidence>
<feature type="compositionally biased region" description="Polar residues" evidence="2">
    <location>
        <begin position="411"/>
        <end position="420"/>
    </location>
</feature>
<feature type="region of interest" description="Disordered" evidence="2">
    <location>
        <begin position="268"/>
        <end position="287"/>
    </location>
</feature>
<feature type="compositionally biased region" description="Low complexity" evidence="2">
    <location>
        <begin position="650"/>
        <end position="659"/>
    </location>
</feature>
<dbReference type="VEuPathDB" id="CryptoDB:Cvel_10359"/>
<feature type="compositionally biased region" description="Low complexity" evidence="2">
    <location>
        <begin position="611"/>
        <end position="632"/>
    </location>
</feature>
<dbReference type="PANTHER" id="PTHR21600">
    <property type="entry name" value="MITOCHONDRIAL RNA PSEUDOURIDINE SYNTHASE"/>
    <property type="match status" value="1"/>
</dbReference>
<dbReference type="SUPFAM" id="SSF55120">
    <property type="entry name" value="Pseudouridine synthase"/>
    <property type="match status" value="1"/>
</dbReference>
<feature type="compositionally biased region" description="Basic and acidic residues" evidence="2">
    <location>
        <begin position="1277"/>
        <end position="1308"/>
    </location>
</feature>
<feature type="compositionally biased region" description="Basic and acidic residues" evidence="2">
    <location>
        <begin position="1633"/>
        <end position="1652"/>
    </location>
</feature>
<feature type="region of interest" description="Disordered" evidence="2">
    <location>
        <begin position="1958"/>
        <end position="2040"/>
    </location>
</feature>
<evidence type="ECO:0000313" key="4">
    <source>
        <dbReference type="EMBL" id="CEM51067.1"/>
    </source>
</evidence>
<feature type="domain" description="Pseudouridine synthase RsuA/RluA-like" evidence="3">
    <location>
        <begin position="1139"/>
        <end position="1383"/>
    </location>
</feature>
<gene>
    <name evidence="4" type="ORF">Cvel_10359</name>
</gene>
<feature type="region of interest" description="Disordered" evidence="2">
    <location>
        <begin position="1031"/>
        <end position="1057"/>
    </location>
</feature>
<dbReference type="Gene3D" id="3.30.2350.10">
    <property type="entry name" value="Pseudouridine synthase"/>
    <property type="match status" value="1"/>
</dbReference>
<dbReference type="InterPro" id="IPR020103">
    <property type="entry name" value="PsdUridine_synth_cat_dom_sf"/>
</dbReference>
<feature type="compositionally biased region" description="Gly residues" evidence="2">
    <location>
        <begin position="1031"/>
        <end position="1041"/>
    </location>
</feature>
<feature type="region of interest" description="Disordered" evidence="2">
    <location>
        <begin position="821"/>
        <end position="959"/>
    </location>
</feature>
<feature type="compositionally biased region" description="Basic and acidic residues" evidence="2">
    <location>
        <begin position="949"/>
        <end position="959"/>
    </location>
</feature>
<feature type="region of interest" description="Disordered" evidence="2">
    <location>
        <begin position="1"/>
        <end position="38"/>
    </location>
</feature>
<feature type="compositionally biased region" description="Low complexity" evidence="2">
    <location>
        <begin position="451"/>
        <end position="462"/>
    </location>
</feature>
<feature type="compositionally biased region" description="Basic and acidic residues" evidence="2">
    <location>
        <begin position="858"/>
        <end position="872"/>
    </location>
</feature>
<name>A0A0G4I2C6_9ALVE</name>
<dbReference type="Pfam" id="PF00849">
    <property type="entry name" value="PseudoU_synth_2"/>
    <property type="match status" value="1"/>
</dbReference>
<feature type="compositionally biased region" description="Basic and acidic residues" evidence="2">
    <location>
        <begin position="1833"/>
        <end position="1856"/>
    </location>
</feature>
<feature type="compositionally biased region" description="Acidic residues" evidence="2">
    <location>
        <begin position="1780"/>
        <end position="1790"/>
    </location>
</feature>
<feature type="region of interest" description="Disordered" evidence="2">
    <location>
        <begin position="611"/>
        <end position="727"/>
    </location>
</feature>
<feature type="compositionally biased region" description="Basic and acidic residues" evidence="2">
    <location>
        <begin position="1983"/>
        <end position="1993"/>
    </location>
</feature>
<dbReference type="InterPro" id="IPR006145">
    <property type="entry name" value="PsdUridine_synth_RsuA/RluA"/>
</dbReference>
<feature type="region of interest" description="Disordered" evidence="2">
    <location>
        <begin position="755"/>
        <end position="808"/>
    </location>
</feature>
<feature type="compositionally biased region" description="Low complexity" evidence="2">
    <location>
        <begin position="24"/>
        <end position="38"/>
    </location>
</feature>
<feature type="compositionally biased region" description="Acidic residues" evidence="2">
    <location>
        <begin position="300"/>
        <end position="310"/>
    </location>
</feature>
<feature type="compositionally biased region" description="Basic and acidic residues" evidence="2">
    <location>
        <begin position="327"/>
        <end position="339"/>
    </location>
</feature>
<feature type="compositionally biased region" description="Basic and acidic residues" evidence="2">
    <location>
        <begin position="563"/>
        <end position="572"/>
    </location>
</feature>
<dbReference type="GO" id="GO:0009982">
    <property type="term" value="F:pseudouridine synthase activity"/>
    <property type="evidence" value="ECO:0007669"/>
    <property type="project" value="InterPro"/>
</dbReference>
<proteinExistence type="inferred from homology"/>
<dbReference type="PANTHER" id="PTHR21600:SF87">
    <property type="entry name" value="RNA PSEUDOURIDYLATE SYNTHASE DOMAIN-CONTAINING PROTEIN 1"/>
    <property type="match status" value="1"/>
</dbReference>
<evidence type="ECO:0000259" key="3">
    <source>
        <dbReference type="Pfam" id="PF00849"/>
    </source>
</evidence>
<dbReference type="GO" id="GO:0003723">
    <property type="term" value="F:RNA binding"/>
    <property type="evidence" value="ECO:0007669"/>
    <property type="project" value="InterPro"/>
</dbReference>
<feature type="compositionally biased region" description="Basic and acidic residues" evidence="2">
    <location>
        <begin position="1736"/>
        <end position="1762"/>
    </location>
</feature>
<accession>A0A0G4I2C6</accession>
<feature type="compositionally biased region" description="Low complexity" evidence="2">
    <location>
        <begin position="982"/>
        <end position="1013"/>
    </location>
</feature>
<feature type="region of interest" description="Disordered" evidence="2">
    <location>
        <begin position="293"/>
        <end position="572"/>
    </location>
</feature>
<dbReference type="GO" id="GO:0000455">
    <property type="term" value="P:enzyme-directed rRNA pseudouridine synthesis"/>
    <property type="evidence" value="ECO:0007669"/>
    <property type="project" value="TreeGrafter"/>
</dbReference>
<organism evidence="4">
    <name type="scientific">Chromera velia CCMP2878</name>
    <dbReference type="NCBI Taxonomy" id="1169474"/>
    <lineage>
        <taxon>Eukaryota</taxon>
        <taxon>Sar</taxon>
        <taxon>Alveolata</taxon>
        <taxon>Colpodellida</taxon>
        <taxon>Chromeraceae</taxon>
        <taxon>Chromera</taxon>
    </lineage>
</organism>
<feature type="compositionally biased region" description="Basic and acidic residues" evidence="2">
    <location>
        <begin position="1664"/>
        <end position="1679"/>
    </location>
</feature>
<comment type="similarity">
    <text evidence="1">Belongs to the pseudouridine synthase RluA family.</text>
</comment>
<reference evidence="4" key="1">
    <citation type="submission" date="2014-11" db="EMBL/GenBank/DDBJ databases">
        <authorList>
            <person name="Otto D Thomas"/>
            <person name="Naeem Raeece"/>
        </authorList>
    </citation>
    <scope>NUCLEOTIDE SEQUENCE</scope>
</reference>
<feature type="compositionally biased region" description="Low complexity" evidence="2">
    <location>
        <begin position="894"/>
        <end position="911"/>
    </location>
</feature>
<protein>
    <recommendedName>
        <fullName evidence="3">Pseudouridine synthase RsuA/RluA-like domain-containing protein</fullName>
    </recommendedName>
</protein>
<feature type="region of interest" description="Disordered" evidence="2">
    <location>
        <begin position="1257"/>
        <end position="1317"/>
    </location>
</feature>
<feature type="region of interest" description="Disordered" evidence="2">
    <location>
        <begin position="1596"/>
        <end position="1946"/>
    </location>
</feature>
<dbReference type="EMBL" id="CDMZ01004836">
    <property type="protein sequence ID" value="CEM51067.1"/>
    <property type="molecule type" value="Genomic_DNA"/>
</dbReference>
<feature type="compositionally biased region" description="Polar residues" evidence="2">
    <location>
        <begin position="1958"/>
        <end position="1968"/>
    </location>
</feature>